<proteinExistence type="predicted"/>
<evidence type="ECO:0000256" key="4">
    <source>
        <dbReference type="SAM" id="MobiDB-lite"/>
    </source>
</evidence>
<comment type="caution">
    <text evidence="7">The sequence shown here is derived from an EMBL/GenBank/DDBJ whole genome shotgun (WGS) entry which is preliminary data.</text>
</comment>
<dbReference type="CDD" id="cd06224">
    <property type="entry name" value="REM"/>
    <property type="match status" value="1"/>
</dbReference>
<dbReference type="FunFam" id="1.10.840.10:FF:000009">
    <property type="entry name" value="rap guanine nucleotide exchange factor 1"/>
    <property type="match status" value="1"/>
</dbReference>
<feature type="domain" description="N-terminal Ras-GEF" evidence="6">
    <location>
        <begin position="693"/>
        <end position="812"/>
    </location>
</feature>
<feature type="compositionally biased region" description="Low complexity" evidence="4">
    <location>
        <begin position="220"/>
        <end position="229"/>
    </location>
</feature>
<feature type="compositionally biased region" description="Polar residues" evidence="4">
    <location>
        <begin position="182"/>
        <end position="203"/>
    </location>
</feature>
<feature type="region of interest" description="Disordered" evidence="4">
    <location>
        <begin position="177"/>
        <end position="462"/>
    </location>
</feature>
<feature type="compositionally biased region" description="Basic and acidic residues" evidence="4">
    <location>
        <begin position="1"/>
        <end position="13"/>
    </location>
</feature>
<dbReference type="PROSITE" id="PS50212">
    <property type="entry name" value="RASGEF_NTER"/>
    <property type="match status" value="1"/>
</dbReference>
<dbReference type="GO" id="GO:0007265">
    <property type="term" value="P:Ras protein signal transduction"/>
    <property type="evidence" value="ECO:0007669"/>
    <property type="project" value="TreeGrafter"/>
</dbReference>
<dbReference type="SMART" id="SM00229">
    <property type="entry name" value="RasGEFN"/>
    <property type="match status" value="1"/>
</dbReference>
<dbReference type="InterPro" id="IPR008937">
    <property type="entry name" value="Ras-like_GEF"/>
</dbReference>
<accession>A0AAV1PPA5</accession>
<reference evidence="7 8" key="1">
    <citation type="submission" date="2024-01" db="EMBL/GenBank/DDBJ databases">
        <authorList>
            <person name="Alioto T."/>
            <person name="Alioto T."/>
            <person name="Gomez Garrido J."/>
        </authorList>
    </citation>
    <scope>NUCLEOTIDE SEQUENCE [LARGE SCALE GENOMIC DNA]</scope>
</reference>
<feature type="region of interest" description="Disordered" evidence="4">
    <location>
        <begin position="574"/>
        <end position="609"/>
    </location>
</feature>
<evidence type="ECO:0000313" key="7">
    <source>
        <dbReference type="EMBL" id="CAK6973632.1"/>
    </source>
</evidence>
<dbReference type="InterPro" id="IPR001895">
    <property type="entry name" value="RASGEF_cat_dom"/>
</dbReference>
<feature type="compositionally biased region" description="Basic residues" evidence="4">
    <location>
        <begin position="29"/>
        <end position="41"/>
    </location>
</feature>
<feature type="domain" description="Ras-GEF" evidence="5">
    <location>
        <begin position="862"/>
        <end position="1086"/>
    </location>
</feature>
<keyword evidence="1 3" id="KW-0344">Guanine-nucleotide releasing factor</keyword>
<dbReference type="Proteomes" id="UP001314229">
    <property type="component" value="Unassembled WGS sequence"/>
</dbReference>
<dbReference type="CDD" id="cd00155">
    <property type="entry name" value="RasGEF"/>
    <property type="match status" value="1"/>
</dbReference>
<feature type="region of interest" description="Disordered" evidence="4">
    <location>
        <begin position="27"/>
        <end position="64"/>
    </location>
</feature>
<dbReference type="SUPFAM" id="SSF48366">
    <property type="entry name" value="Ras GEF"/>
    <property type="match status" value="1"/>
</dbReference>
<dbReference type="InterPro" id="IPR000651">
    <property type="entry name" value="Ras-like_Gua-exchang_fac_N"/>
</dbReference>
<evidence type="ECO:0000313" key="8">
    <source>
        <dbReference type="Proteomes" id="UP001314229"/>
    </source>
</evidence>
<evidence type="ECO:0000259" key="5">
    <source>
        <dbReference type="PROSITE" id="PS50009"/>
    </source>
</evidence>
<evidence type="ECO:0000256" key="3">
    <source>
        <dbReference type="PROSITE-ProRule" id="PRU00168"/>
    </source>
</evidence>
<evidence type="ECO:0000256" key="1">
    <source>
        <dbReference type="ARBA" id="ARBA00022658"/>
    </source>
</evidence>
<gene>
    <name evidence="7" type="ORF">FSCOSCO3_A029179</name>
</gene>
<feature type="region of interest" description="Disordered" evidence="4">
    <location>
        <begin position="1"/>
        <end position="20"/>
    </location>
</feature>
<dbReference type="Gene3D" id="1.10.840.10">
    <property type="entry name" value="Ras guanine-nucleotide exchange factors catalytic domain"/>
    <property type="match status" value="1"/>
</dbReference>
<dbReference type="PANTHER" id="PTHR23113:SF224">
    <property type="entry name" value="RAP GUANINE NUCLEOTIDE EXCHANGE FACTOR 1"/>
    <property type="match status" value="1"/>
</dbReference>
<dbReference type="AlphaFoldDB" id="A0AAV1PPA5"/>
<organism evidence="7 8">
    <name type="scientific">Scomber scombrus</name>
    <name type="common">Atlantic mackerel</name>
    <name type="synonym">Scomber vernalis</name>
    <dbReference type="NCBI Taxonomy" id="13677"/>
    <lineage>
        <taxon>Eukaryota</taxon>
        <taxon>Metazoa</taxon>
        <taxon>Chordata</taxon>
        <taxon>Craniata</taxon>
        <taxon>Vertebrata</taxon>
        <taxon>Euteleostomi</taxon>
        <taxon>Actinopterygii</taxon>
        <taxon>Neopterygii</taxon>
        <taxon>Teleostei</taxon>
        <taxon>Neoteleostei</taxon>
        <taxon>Acanthomorphata</taxon>
        <taxon>Pelagiaria</taxon>
        <taxon>Scombriformes</taxon>
        <taxon>Scombridae</taxon>
        <taxon>Scomber</taxon>
    </lineage>
</organism>
<evidence type="ECO:0000256" key="2">
    <source>
        <dbReference type="ARBA" id="ARBA00083313"/>
    </source>
</evidence>
<dbReference type="InterPro" id="IPR036964">
    <property type="entry name" value="RASGEF_cat_dom_sf"/>
</dbReference>
<feature type="region of interest" description="Disordered" evidence="4">
    <location>
        <begin position="472"/>
        <end position="491"/>
    </location>
</feature>
<dbReference type="SMART" id="SM00147">
    <property type="entry name" value="RasGEF"/>
    <property type="match status" value="1"/>
</dbReference>
<feature type="compositionally biased region" description="Low complexity" evidence="4">
    <location>
        <begin position="418"/>
        <end position="433"/>
    </location>
</feature>
<dbReference type="PROSITE" id="PS50009">
    <property type="entry name" value="RASGEF_CAT"/>
    <property type="match status" value="1"/>
</dbReference>
<dbReference type="InterPro" id="IPR023578">
    <property type="entry name" value="Ras_GEF_dom_sf"/>
</dbReference>
<dbReference type="InterPro" id="IPR019804">
    <property type="entry name" value="Ras_G-nucl-exch_fac_CS"/>
</dbReference>
<feature type="compositionally biased region" description="Acidic residues" evidence="4">
    <location>
        <begin position="664"/>
        <end position="673"/>
    </location>
</feature>
<evidence type="ECO:0000259" key="6">
    <source>
        <dbReference type="PROSITE" id="PS50212"/>
    </source>
</evidence>
<dbReference type="PANTHER" id="PTHR23113">
    <property type="entry name" value="GUANINE NUCLEOTIDE EXCHANGE FACTOR"/>
    <property type="match status" value="1"/>
</dbReference>
<dbReference type="EMBL" id="CAWUFR010000234">
    <property type="protein sequence ID" value="CAK6973632.1"/>
    <property type="molecule type" value="Genomic_DNA"/>
</dbReference>
<dbReference type="GO" id="GO:0005085">
    <property type="term" value="F:guanyl-nucleotide exchange factor activity"/>
    <property type="evidence" value="ECO:0007669"/>
    <property type="project" value="UniProtKB-KW"/>
</dbReference>
<dbReference type="PROSITE" id="PS00720">
    <property type="entry name" value="RASGEF"/>
    <property type="match status" value="1"/>
</dbReference>
<dbReference type="GO" id="GO:0005886">
    <property type="term" value="C:plasma membrane"/>
    <property type="evidence" value="ECO:0007669"/>
    <property type="project" value="TreeGrafter"/>
</dbReference>
<feature type="region of interest" description="Disordered" evidence="4">
    <location>
        <begin position="634"/>
        <end position="673"/>
    </location>
</feature>
<feature type="compositionally biased region" description="Basic and acidic residues" evidence="4">
    <location>
        <begin position="649"/>
        <end position="659"/>
    </location>
</feature>
<keyword evidence="8" id="KW-1185">Reference proteome</keyword>
<name>A0AAV1PPA5_SCOSC</name>
<feature type="compositionally biased region" description="Basic and acidic residues" evidence="4">
    <location>
        <begin position="51"/>
        <end position="64"/>
    </location>
</feature>
<feature type="compositionally biased region" description="Polar residues" evidence="4">
    <location>
        <begin position="333"/>
        <end position="356"/>
    </location>
</feature>
<feature type="compositionally biased region" description="Low complexity" evidence="4">
    <location>
        <begin position="385"/>
        <end position="398"/>
    </location>
</feature>
<feature type="compositionally biased region" description="Polar residues" evidence="4">
    <location>
        <begin position="638"/>
        <end position="648"/>
    </location>
</feature>
<sequence>MSGKIESKQDSQRSHLSSFTMKLMDKFHSPKIKRTPSKKGKQLQPEPAAKSTEKPANKKVSRLEEHEKEVVSALRYFKTIVDKMVVEKKVLEMLPGSASKVLEAILPLVQVEARIQHSSALSSCHNRVYQSLANLIRWADQVMLDGIDLEDKENVASVTSVIKAVLDGVKELVKLTIEKQEQPSPTTPNKPALPATTSESSAPSEMPLIEREPEVSNKTAPAAVPAEAASDIPDEDVAPPKPPLPEAKMAELSPPPALPPKKRQSAPSPTRVAVVAPMSRGSSLPCSVHRQQQDYEQEFLQRRFSGGSQSYGGDSPRLSPCSSMGKLSKSDEQLSSMEQDSGQCSRNTSCETLDNTENYDPDYDFLHQDLSVGENLPPIPVGGCLSPLPESHSESSSPVPGQHPSHPRFSAPPPQQPPEYWTPQPNQTNPLQPSRVSAPPALPQKKRRSTQTTPVPEGSRVLYERYPSQYDNLSEEELHPTPPFPLFTPISPMPQTNGGVFVAQYMASENADVPASPPPLPEKKSRHILQYMQFVEDYSEPQPSVFYQMPQSESIYEQRNKRFQEVYGFNDSFSSTDSVHEPLLPPALPPKQRQLSESANDEGGEGEYVNLYSSSQANGELPLSLRETIAADDVLQDPTPQMPSTNSKEALDKERRQKSTESAGSDEEDVDELSLIDHKEIMSRITLKQENDDGPDVRAGSGDILLVHATETDRKDLVLYCEAFLTTYRTFITPEDLIKKLHYRYPFQITQHVTLNLIAALLAVFLAYPDTFKKRVSKNTFFVLVRVVDELCLVELTEDILKQLMDLVFTLVCNGELSLARVLRKNILDKVEQKKLLRYTNSLKPLAARGVSARPGTLHDFRSHEIADQLTLLDAELFYKIEIPEVLLWAKEQNEEKSPNLTQFTEHFNNMSYWVRSLIIQQEKAQDREKLLLKFIKIMKHLRKLNNFNSYLAILSALDSAPIRRLEWQKQTSEGLEEYCTLIDSSSSFRAYRAALAEVEPPCIPYLGLILQDLTFVHLGNPDLIDGKVNFSKRWQQFNILDSMRRFQQVHYELKRNEDIVSFFNDFSDHLAEEALWELSLKIKPRNIARRKTDREEKT</sequence>
<dbReference type="Gene3D" id="1.20.870.10">
    <property type="entry name" value="Son of sevenless (SoS) protein Chain: S domain 1"/>
    <property type="match status" value="1"/>
</dbReference>
<protein>
    <recommendedName>
        <fullName evidence="2">CRK SH3-binding GNRP</fullName>
    </recommendedName>
</protein>
<dbReference type="Pfam" id="PF00617">
    <property type="entry name" value="RasGEF"/>
    <property type="match status" value="1"/>
</dbReference>
<dbReference type="Pfam" id="PF00618">
    <property type="entry name" value="RasGEF_N"/>
    <property type="match status" value="1"/>
</dbReference>